<name>E3MBS0_CAERE</name>
<dbReference type="InParanoid" id="E3MBS0"/>
<keyword evidence="3" id="KW-1185">Reference proteome</keyword>
<evidence type="ECO:0000256" key="1">
    <source>
        <dbReference type="SAM" id="Phobius"/>
    </source>
</evidence>
<reference evidence="2" key="1">
    <citation type="submission" date="2007-07" db="EMBL/GenBank/DDBJ databases">
        <title>PCAP assembly of the Caenorhabditis remanei genome.</title>
        <authorList>
            <consortium name="The Caenorhabditis remanei Sequencing Consortium"/>
            <person name="Wilson R.K."/>
        </authorList>
    </citation>
    <scope>NUCLEOTIDE SEQUENCE [LARGE SCALE GENOMIC DNA]</scope>
    <source>
        <strain evidence="2">PB4641</strain>
    </source>
</reference>
<accession>E3MBS0</accession>
<evidence type="ECO:0000313" key="3">
    <source>
        <dbReference type="Proteomes" id="UP000008281"/>
    </source>
</evidence>
<keyword evidence="1" id="KW-0812">Transmembrane</keyword>
<feature type="transmembrane region" description="Helical" evidence="1">
    <location>
        <begin position="83"/>
        <end position="102"/>
    </location>
</feature>
<keyword evidence="1" id="KW-1133">Transmembrane helix</keyword>
<dbReference type="AlphaFoldDB" id="E3MBS0"/>
<dbReference type="HOGENOM" id="CLU_2225650_0_0_1"/>
<dbReference type="Proteomes" id="UP000008281">
    <property type="component" value="Unassembled WGS sequence"/>
</dbReference>
<sequence>MTPNETLSRCYFTFPMQFELPISWTINSLFVISKSQPHHQSATDVPIHYVIVEKMPSGPSLRNCKIYVPHRISPISDTVQIKFLAVFFVSAFGVMILVRCFCIKAR</sequence>
<keyword evidence="1" id="KW-0472">Membrane</keyword>
<dbReference type="eggNOG" id="ENOG502THKS">
    <property type="taxonomic scope" value="Eukaryota"/>
</dbReference>
<gene>
    <name evidence="2" type="ORF">CRE_16089</name>
</gene>
<dbReference type="EMBL" id="DS268433">
    <property type="protein sequence ID" value="EFO97900.1"/>
    <property type="molecule type" value="Genomic_DNA"/>
</dbReference>
<dbReference type="FunCoup" id="E3MBS0">
    <property type="interactions" value="1080"/>
</dbReference>
<organism evidence="3">
    <name type="scientific">Caenorhabditis remanei</name>
    <name type="common">Caenorhabditis vulgaris</name>
    <dbReference type="NCBI Taxonomy" id="31234"/>
    <lineage>
        <taxon>Eukaryota</taxon>
        <taxon>Metazoa</taxon>
        <taxon>Ecdysozoa</taxon>
        <taxon>Nematoda</taxon>
        <taxon>Chromadorea</taxon>
        <taxon>Rhabditida</taxon>
        <taxon>Rhabditina</taxon>
        <taxon>Rhabditomorpha</taxon>
        <taxon>Rhabditoidea</taxon>
        <taxon>Rhabditidae</taxon>
        <taxon>Peloderinae</taxon>
        <taxon>Caenorhabditis</taxon>
    </lineage>
</organism>
<dbReference type="OrthoDB" id="5825338at2759"/>
<evidence type="ECO:0000313" key="2">
    <source>
        <dbReference type="EMBL" id="EFO97900.1"/>
    </source>
</evidence>
<protein>
    <submittedName>
        <fullName evidence="2">Uncharacterized protein</fullName>
    </submittedName>
</protein>
<proteinExistence type="predicted"/>